<protein>
    <recommendedName>
        <fullName evidence="6">FAD-binding domain-containing protein</fullName>
    </recommendedName>
</protein>
<comment type="similarity">
    <text evidence="2">Belongs to the paxM FAD-dependent monooxygenase family.</text>
</comment>
<accession>A0ABR1TNM5</accession>
<keyword evidence="3" id="KW-0285">Flavoprotein</keyword>
<comment type="caution">
    <text evidence="7">The sequence shown here is derived from an EMBL/GenBank/DDBJ whole genome shotgun (WGS) entry which is preliminary data.</text>
</comment>
<dbReference type="InterPro" id="IPR036188">
    <property type="entry name" value="FAD/NAD-bd_sf"/>
</dbReference>
<evidence type="ECO:0000256" key="2">
    <source>
        <dbReference type="ARBA" id="ARBA00007992"/>
    </source>
</evidence>
<keyword evidence="4" id="KW-0274">FAD</keyword>
<comment type="pathway">
    <text evidence="1">Secondary metabolite biosynthesis.</text>
</comment>
<evidence type="ECO:0000256" key="5">
    <source>
        <dbReference type="ARBA" id="ARBA00023002"/>
    </source>
</evidence>
<evidence type="ECO:0000259" key="6">
    <source>
        <dbReference type="Pfam" id="PF01494"/>
    </source>
</evidence>
<evidence type="ECO:0000256" key="4">
    <source>
        <dbReference type="ARBA" id="ARBA00022827"/>
    </source>
</evidence>
<dbReference type="Proteomes" id="UP001446871">
    <property type="component" value="Unassembled WGS sequence"/>
</dbReference>
<sequence length="407" mass="44182">MTGSIRIAVTGGGLSGASLVHALLKYPHLDVHIFESASEFKEAGAAIGMNRSALKALNLIGPSTAQSLRDAGAVPQKAVHFMLAEGDHPDTQIDVIKEAFPGQQLTHIVHRAAYLRELLSMRASGNDGPLTLHFADGSTHECDILVGADGIHSMVRKIILGDDDPAAHPRNAGWWCIMALVPYEEARACLGDDYVNADDPAEYGWVGDGTFLMHNVLSEGSLVQFVISPRDEDADGSDKWNRMVTAAEIRKLFVEWPPRLRNAVDRLLCDKAGQTAMYLWEHPPARTYVSGPICVTGDAAHATTPWQGSGGGMSIEDSLILSALLGRATTPEEALKALKIYGEVRRPRTQRIVESSKGTGLIATGRGEETGLELEKLREKMMPRWDFILDFDVEKHLADAVAMMAKG</sequence>
<evidence type="ECO:0000313" key="8">
    <source>
        <dbReference type="Proteomes" id="UP001446871"/>
    </source>
</evidence>
<dbReference type="Pfam" id="PF01494">
    <property type="entry name" value="FAD_binding_3"/>
    <property type="match status" value="1"/>
</dbReference>
<organism evidence="7 8">
    <name type="scientific">Apiospora saccharicola</name>
    <dbReference type="NCBI Taxonomy" id="335842"/>
    <lineage>
        <taxon>Eukaryota</taxon>
        <taxon>Fungi</taxon>
        <taxon>Dikarya</taxon>
        <taxon>Ascomycota</taxon>
        <taxon>Pezizomycotina</taxon>
        <taxon>Sordariomycetes</taxon>
        <taxon>Xylariomycetidae</taxon>
        <taxon>Amphisphaeriales</taxon>
        <taxon>Apiosporaceae</taxon>
        <taxon>Apiospora</taxon>
    </lineage>
</organism>
<dbReference type="EMBL" id="JAQQWM010000009">
    <property type="protein sequence ID" value="KAK8047481.1"/>
    <property type="molecule type" value="Genomic_DNA"/>
</dbReference>
<keyword evidence="5" id="KW-0560">Oxidoreductase</keyword>
<evidence type="ECO:0000256" key="3">
    <source>
        <dbReference type="ARBA" id="ARBA00022630"/>
    </source>
</evidence>
<gene>
    <name evidence="7" type="ORF">PG996_015545</name>
</gene>
<dbReference type="PANTHER" id="PTHR46720">
    <property type="entry name" value="HYDROXYLASE, PUTATIVE (AFU_ORTHOLOGUE AFUA_3G01460)-RELATED"/>
    <property type="match status" value="1"/>
</dbReference>
<name>A0ABR1TNM5_9PEZI</name>
<feature type="domain" description="FAD-binding" evidence="6">
    <location>
        <begin position="138"/>
        <end position="355"/>
    </location>
</feature>
<dbReference type="SUPFAM" id="SSF51905">
    <property type="entry name" value="FAD/NAD(P)-binding domain"/>
    <property type="match status" value="1"/>
</dbReference>
<evidence type="ECO:0000313" key="7">
    <source>
        <dbReference type="EMBL" id="KAK8047481.1"/>
    </source>
</evidence>
<evidence type="ECO:0000256" key="1">
    <source>
        <dbReference type="ARBA" id="ARBA00005179"/>
    </source>
</evidence>
<dbReference type="InterPro" id="IPR051104">
    <property type="entry name" value="FAD_monoxygenase"/>
</dbReference>
<dbReference type="InterPro" id="IPR002938">
    <property type="entry name" value="FAD-bd"/>
</dbReference>
<dbReference type="Gene3D" id="3.50.50.60">
    <property type="entry name" value="FAD/NAD(P)-binding domain"/>
    <property type="match status" value="1"/>
</dbReference>
<keyword evidence="8" id="KW-1185">Reference proteome</keyword>
<dbReference type="PRINTS" id="PR00420">
    <property type="entry name" value="RNGMNOXGNASE"/>
</dbReference>
<reference evidence="7 8" key="1">
    <citation type="submission" date="2023-01" db="EMBL/GenBank/DDBJ databases">
        <title>Analysis of 21 Apiospora genomes using comparative genomics revels a genus with tremendous synthesis potential of carbohydrate active enzymes and secondary metabolites.</title>
        <authorList>
            <person name="Sorensen T."/>
        </authorList>
    </citation>
    <scope>NUCLEOTIDE SEQUENCE [LARGE SCALE GENOMIC DNA]</scope>
    <source>
        <strain evidence="7 8">CBS 83171</strain>
    </source>
</reference>
<proteinExistence type="inferred from homology"/>
<dbReference type="PANTHER" id="PTHR46720:SF3">
    <property type="entry name" value="FAD-BINDING DOMAIN-CONTAINING PROTEIN-RELATED"/>
    <property type="match status" value="1"/>
</dbReference>